<reference evidence="2" key="1">
    <citation type="submission" date="2025-08" db="UniProtKB">
        <authorList>
            <consortium name="RefSeq"/>
        </authorList>
    </citation>
    <scope>IDENTIFICATION</scope>
</reference>
<evidence type="ECO:0000313" key="2">
    <source>
        <dbReference type="RefSeq" id="XP_014671664.1"/>
    </source>
</evidence>
<feature type="non-terminal residue" evidence="2">
    <location>
        <position position="1"/>
    </location>
</feature>
<keyword evidence="1" id="KW-1185">Reference proteome</keyword>
<feature type="non-terminal residue" evidence="2">
    <location>
        <position position="63"/>
    </location>
</feature>
<protein>
    <submittedName>
        <fullName evidence="2">Uncharacterized protein LOC106812333</fullName>
    </submittedName>
</protein>
<evidence type="ECO:0000313" key="1">
    <source>
        <dbReference type="Proteomes" id="UP000695022"/>
    </source>
</evidence>
<name>A0ABM1EHJ3_PRICU</name>
<gene>
    <name evidence="2" type="primary">LOC106812333</name>
</gene>
<dbReference type="GeneID" id="106812333"/>
<dbReference type="RefSeq" id="XP_014671664.1">
    <property type="nucleotide sequence ID" value="XM_014816178.1"/>
</dbReference>
<dbReference type="Proteomes" id="UP000695022">
    <property type="component" value="Unplaced"/>
</dbReference>
<organism evidence="1 2">
    <name type="scientific">Priapulus caudatus</name>
    <name type="common">Priapulid worm</name>
    <dbReference type="NCBI Taxonomy" id="37621"/>
    <lineage>
        <taxon>Eukaryota</taxon>
        <taxon>Metazoa</taxon>
        <taxon>Ecdysozoa</taxon>
        <taxon>Scalidophora</taxon>
        <taxon>Priapulida</taxon>
        <taxon>Priapulimorpha</taxon>
        <taxon>Priapulimorphida</taxon>
        <taxon>Priapulidae</taxon>
        <taxon>Priapulus</taxon>
    </lineage>
</organism>
<accession>A0ABM1EHJ3</accession>
<sequence>PSIHPSIPSMRITIHPSISVRSVCRPPSIHHTIHLSIIHTFMPRPAPRAPAAAHKSIPSTIHS</sequence>
<proteinExistence type="predicted"/>